<evidence type="ECO:0000313" key="7">
    <source>
        <dbReference type="Proteomes" id="UP000756921"/>
    </source>
</evidence>
<dbReference type="PROSITE" id="PS00463">
    <property type="entry name" value="ZN2_CY6_FUNGAL_1"/>
    <property type="match status" value="1"/>
</dbReference>
<keyword evidence="3" id="KW-0539">Nucleus</keyword>
<dbReference type="GO" id="GO:0000981">
    <property type="term" value="F:DNA-binding transcription factor activity, RNA polymerase II-specific"/>
    <property type="evidence" value="ECO:0007669"/>
    <property type="project" value="InterPro"/>
</dbReference>
<comment type="caution">
    <text evidence="6">The sequence shown here is derived from an EMBL/GenBank/DDBJ whole genome shotgun (WGS) entry which is preliminary data.</text>
</comment>
<evidence type="ECO:0000313" key="6">
    <source>
        <dbReference type="EMBL" id="KAF9734002.1"/>
    </source>
</evidence>
<feature type="compositionally biased region" description="Polar residues" evidence="4">
    <location>
        <begin position="641"/>
        <end position="661"/>
    </location>
</feature>
<reference evidence="6" key="1">
    <citation type="journal article" date="2020" name="Mol. Plant Microbe Interact.">
        <title>Genome Sequence of the Biocontrol Agent Coniothyrium minitans strain Conio (IMI 134523).</title>
        <authorList>
            <person name="Patel D."/>
            <person name="Shittu T.A."/>
            <person name="Baroncelli R."/>
            <person name="Muthumeenakshi S."/>
            <person name="Osborne T.H."/>
            <person name="Janganan T.K."/>
            <person name="Sreenivasaprasad S."/>
        </authorList>
    </citation>
    <scope>NUCLEOTIDE SEQUENCE</scope>
    <source>
        <strain evidence="6">Conio</strain>
    </source>
</reference>
<sequence>MTDSSRPDSTPQSPGTGLKHPGGRQRVISSCLTCRRRKVKCDHVHPVCGACTRGNHVCTYATDQILGSTVGSGGTRISKPASAGNGKLSRNGDVQARLDRLESLLEKAVSGAPPQQQALSHYARHEEHGHDSELSPSATSQTSQGAGISSDNHDGTLLLDGGQSKFVSSLHYALLADEIQDIRALLGDKTDENSDGPTQNNLIHAIGLGRAKVGVSLETLMPESQEQRDALLDTYFSNVDPVIRITHRPSLINKAPSYAQNVHPLVFAIFYSAINSLPPALVESRFGESREELMAKFELGIEIGLSRGNYLTSPSLELLQAFVIWLTCITREEDIGKAWALLGIAIRIALNQGLHRDPSLFPAGTFDVVTVELRRRAWHQICSLEFRAAEAKGQEPSIAEDDYTTLLPRNIEDEELIEGQSPGATPYNEERWTSMTYQLIRFVGSCASRRIIKSTYRLERRMLESGLHGTSGPDPALELQTIYQQIQNMVEEMHEDNYRKFLRFASRDVPMQRLSLALATLLEWRCYVLFWLRMPRAFRDLVFSIDVRKSIFEKSVNIIETLNGASADVDAARFQWHIGGHAAFQAIMHVLSELRNPLFDAPDRYRAIRALQLLKLLKEQNHTRPWQVVKSMIDRLVGEQGSAQSNQPEASSLPYRNTSQTTTSLPLKGVTMYPQAVTSFPKQESLQTIMAPAIETHPPQLLQPMQTVEQPEIYFNDFNFDNIIGDTQTNGEPPELDFVGLLVPRKSIANTVQGFWGDPINFGSEPIDFPIDGGYAATWTS</sequence>
<dbReference type="Gene3D" id="4.10.240.10">
    <property type="entry name" value="Zn(2)-C6 fungal-type DNA-binding domain"/>
    <property type="match status" value="1"/>
</dbReference>
<accession>A0A9P6KPE8</accession>
<dbReference type="InterPro" id="IPR007219">
    <property type="entry name" value="XnlR_reg_dom"/>
</dbReference>
<evidence type="ECO:0000259" key="5">
    <source>
        <dbReference type="PROSITE" id="PS50048"/>
    </source>
</evidence>
<evidence type="ECO:0000256" key="2">
    <source>
        <dbReference type="ARBA" id="ARBA00022723"/>
    </source>
</evidence>
<dbReference type="SMART" id="SM00906">
    <property type="entry name" value="Fungal_trans"/>
    <property type="match status" value="1"/>
</dbReference>
<dbReference type="Pfam" id="PF04082">
    <property type="entry name" value="Fungal_trans"/>
    <property type="match status" value="1"/>
</dbReference>
<dbReference type="InterPro" id="IPR001138">
    <property type="entry name" value="Zn2Cys6_DnaBD"/>
</dbReference>
<feature type="compositionally biased region" description="Polar residues" evidence="4">
    <location>
        <begin position="134"/>
        <end position="150"/>
    </location>
</feature>
<dbReference type="GO" id="GO:0006351">
    <property type="term" value="P:DNA-templated transcription"/>
    <property type="evidence" value="ECO:0007669"/>
    <property type="project" value="InterPro"/>
</dbReference>
<gene>
    <name evidence="6" type="ORF">PMIN01_08345</name>
</gene>
<dbReference type="GO" id="GO:0003677">
    <property type="term" value="F:DNA binding"/>
    <property type="evidence" value="ECO:0007669"/>
    <property type="project" value="InterPro"/>
</dbReference>
<dbReference type="SMART" id="SM00066">
    <property type="entry name" value="GAL4"/>
    <property type="match status" value="1"/>
</dbReference>
<dbReference type="PANTHER" id="PTHR31001:SF77">
    <property type="entry name" value="TRANSCRIPTION FACTOR, PUTATIVE (AFU_ORTHOLOGUE AFUA_3G12940)-RELATED"/>
    <property type="match status" value="1"/>
</dbReference>
<dbReference type="InterPro" id="IPR036864">
    <property type="entry name" value="Zn2-C6_fun-type_DNA-bd_sf"/>
</dbReference>
<dbReference type="PROSITE" id="PS50048">
    <property type="entry name" value="ZN2_CY6_FUNGAL_2"/>
    <property type="match status" value="1"/>
</dbReference>
<evidence type="ECO:0000256" key="4">
    <source>
        <dbReference type="SAM" id="MobiDB-lite"/>
    </source>
</evidence>
<keyword evidence="7" id="KW-1185">Reference proteome</keyword>
<dbReference type="InterPro" id="IPR050613">
    <property type="entry name" value="Sec_Metabolite_Reg"/>
</dbReference>
<dbReference type="GO" id="GO:0005634">
    <property type="term" value="C:nucleus"/>
    <property type="evidence" value="ECO:0007669"/>
    <property type="project" value="UniProtKB-SubCell"/>
</dbReference>
<organism evidence="6 7">
    <name type="scientific">Paraphaeosphaeria minitans</name>
    <dbReference type="NCBI Taxonomy" id="565426"/>
    <lineage>
        <taxon>Eukaryota</taxon>
        <taxon>Fungi</taxon>
        <taxon>Dikarya</taxon>
        <taxon>Ascomycota</taxon>
        <taxon>Pezizomycotina</taxon>
        <taxon>Dothideomycetes</taxon>
        <taxon>Pleosporomycetidae</taxon>
        <taxon>Pleosporales</taxon>
        <taxon>Massarineae</taxon>
        <taxon>Didymosphaeriaceae</taxon>
        <taxon>Paraphaeosphaeria</taxon>
    </lineage>
</organism>
<dbReference type="Pfam" id="PF00172">
    <property type="entry name" value="Zn_clus"/>
    <property type="match status" value="1"/>
</dbReference>
<evidence type="ECO:0000256" key="1">
    <source>
        <dbReference type="ARBA" id="ARBA00004123"/>
    </source>
</evidence>
<dbReference type="AlphaFoldDB" id="A0A9P6KPE8"/>
<comment type="subcellular location">
    <subcellularLocation>
        <location evidence="1">Nucleus</location>
    </subcellularLocation>
</comment>
<protein>
    <submittedName>
        <fullName evidence="6">Fungal specific transcription factor domain-containing protein</fullName>
    </submittedName>
</protein>
<dbReference type="Proteomes" id="UP000756921">
    <property type="component" value="Unassembled WGS sequence"/>
</dbReference>
<feature type="compositionally biased region" description="Basic and acidic residues" evidence="4">
    <location>
        <begin position="123"/>
        <end position="133"/>
    </location>
</feature>
<dbReference type="EMBL" id="WJXW01000008">
    <property type="protein sequence ID" value="KAF9734002.1"/>
    <property type="molecule type" value="Genomic_DNA"/>
</dbReference>
<feature type="region of interest" description="Disordered" evidence="4">
    <location>
        <begin position="108"/>
        <end position="155"/>
    </location>
</feature>
<feature type="region of interest" description="Disordered" evidence="4">
    <location>
        <begin position="639"/>
        <end position="661"/>
    </location>
</feature>
<keyword evidence="2" id="KW-0479">Metal-binding</keyword>
<dbReference type="OrthoDB" id="424974at2759"/>
<name>A0A9P6KPE8_9PLEO</name>
<feature type="region of interest" description="Disordered" evidence="4">
    <location>
        <begin position="1"/>
        <end position="24"/>
    </location>
</feature>
<dbReference type="PANTHER" id="PTHR31001">
    <property type="entry name" value="UNCHARACTERIZED TRANSCRIPTIONAL REGULATORY PROTEIN"/>
    <property type="match status" value="1"/>
</dbReference>
<proteinExistence type="predicted"/>
<feature type="region of interest" description="Disordered" evidence="4">
    <location>
        <begin position="69"/>
        <end position="92"/>
    </location>
</feature>
<dbReference type="GO" id="GO:0008270">
    <property type="term" value="F:zinc ion binding"/>
    <property type="evidence" value="ECO:0007669"/>
    <property type="project" value="InterPro"/>
</dbReference>
<dbReference type="CDD" id="cd00067">
    <property type="entry name" value="GAL4"/>
    <property type="match status" value="1"/>
</dbReference>
<evidence type="ECO:0000256" key="3">
    <source>
        <dbReference type="ARBA" id="ARBA00023242"/>
    </source>
</evidence>
<feature type="compositionally biased region" description="Polar residues" evidence="4">
    <location>
        <begin position="1"/>
        <end position="15"/>
    </location>
</feature>
<dbReference type="SUPFAM" id="SSF57701">
    <property type="entry name" value="Zn2/Cys6 DNA-binding domain"/>
    <property type="match status" value="1"/>
</dbReference>
<feature type="domain" description="Zn(2)-C6 fungal-type" evidence="5">
    <location>
        <begin position="30"/>
        <end position="60"/>
    </location>
</feature>
<dbReference type="CDD" id="cd12148">
    <property type="entry name" value="fungal_TF_MHR"/>
    <property type="match status" value="1"/>
</dbReference>